<dbReference type="EMBL" id="GBXM01101276">
    <property type="protein sequence ID" value="JAH07301.1"/>
    <property type="molecule type" value="Transcribed_RNA"/>
</dbReference>
<feature type="region of interest" description="Disordered" evidence="1">
    <location>
        <begin position="19"/>
        <end position="40"/>
    </location>
</feature>
<sequence>MKYRRPVRPCAWPQCCSPGRPGSPGNSHRCSHARPLGPAG</sequence>
<organism evidence="2">
    <name type="scientific">Anguilla anguilla</name>
    <name type="common">European freshwater eel</name>
    <name type="synonym">Muraena anguilla</name>
    <dbReference type="NCBI Taxonomy" id="7936"/>
    <lineage>
        <taxon>Eukaryota</taxon>
        <taxon>Metazoa</taxon>
        <taxon>Chordata</taxon>
        <taxon>Craniata</taxon>
        <taxon>Vertebrata</taxon>
        <taxon>Euteleostomi</taxon>
        <taxon>Actinopterygii</taxon>
        <taxon>Neopterygii</taxon>
        <taxon>Teleostei</taxon>
        <taxon>Anguilliformes</taxon>
        <taxon>Anguillidae</taxon>
        <taxon>Anguilla</taxon>
    </lineage>
</organism>
<proteinExistence type="predicted"/>
<protein>
    <submittedName>
        <fullName evidence="2">Uncharacterized protein</fullName>
    </submittedName>
</protein>
<name>A0A0E9PRS4_ANGAN</name>
<dbReference type="AlphaFoldDB" id="A0A0E9PRS4"/>
<evidence type="ECO:0000313" key="2">
    <source>
        <dbReference type="EMBL" id="JAH07301.1"/>
    </source>
</evidence>
<reference evidence="2" key="1">
    <citation type="submission" date="2014-11" db="EMBL/GenBank/DDBJ databases">
        <authorList>
            <person name="Amaro Gonzalez C."/>
        </authorList>
    </citation>
    <scope>NUCLEOTIDE SEQUENCE</scope>
</reference>
<reference evidence="2" key="2">
    <citation type="journal article" date="2015" name="Fish Shellfish Immunol.">
        <title>Early steps in the European eel (Anguilla anguilla)-Vibrio vulnificus interaction in the gills: Role of the RtxA13 toxin.</title>
        <authorList>
            <person name="Callol A."/>
            <person name="Pajuelo D."/>
            <person name="Ebbesson L."/>
            <person name="Teles M."/>
            <person name="MacKenzie S."/>
            <person name="Amaro C."/>
        </authorList>
    </citation>
    <scope>NUCLEOTIDE SEQUENCE</scope>
</reference>
<evidence type="ECO:0000256" key="1">
    <source>
        <dbReference type="SAM" id="MobiDB-lite"/>
    </source>
</evidence>
<accession>A0A0E9PRS4</accession>